<evidence type="ECO:0000256" key="6">
    <source>
        <dbReference type="ARBA" id="ARBA00025718"/>
    </source>
</evidence>
<keyword evidence="3 8" id="KW-0812">Transmembrane</keyword>
<keyword evidence="5 8" id="KW-0472">Membrane</keyword>
<proteinExistence type="inferred from homology"/>
<feature type="transmembrane region" description="Helical" evidence="8">
    <location>
        <begin position="166"/>
        <end position="186"/>
    </location>
</feature>
<dbReference type="Pfam" id="PF06638">
    <property type="entry name" value="Strabismus"/>
    <property type="match status" value="1"/>
</dbReference>
<dbReference type="PANTHER" id="PTHR20886">
    <property type="entry name" value="VANG-LIKE PROTEIN"/>
    <property type="match status" value="1"/>
</dbReference>
<evidence type="ECO:0000256" key="4">
    <source>
        <dbReference type="ARBA" id="ARBA00022989"/>
    </source>
</evidence>
<keyword evidence="2" id="KW-1003">Cell membrane</keyword>
<sequence length="578" mass="68331">MSQYMNSYVERQEFFPSQNIYDMNPDHVQHYQTHQQIQTNQTQSQQIQVQILPQQDWGDNATAITGDFSDFNDDMTEDGRSSHFNGRQGGLYSKESRNFFFEIGDQHPQEGILKKLINKIHKYFGFICIFCASVCSFVSPILFITFPRLSYHQNWQISECGLECESILIGISFKLFILLFGTWAIFARKPRTSLPRAYELKLVILFLMCIMTFSYWLFYVIRIMDNKVQDYYRILQFTESYVDVLLFIYVISVFVLELRHVKSEFVVKVVRSPDGEQAEYSVGKMSIQKAAIFLLENYYKDFKAYNPWLENAHRRRGPQLSQLEQAMEKKRSRNMSATSKNFTDDFDDNQSVKTETNLMSKKKSASRMNADSKSVVGGNFSANDRFYEEYEYERRLRKRRARLLTSTEEAFAHIRRYQYDNNSSDNSNNLMEPLEAAQAIFTSIARDLRRYLRITRQQPFFSREDILAHLAQCVSYDMSPKSFLQRYLIEEKLIFNERAQINGFFNPQFHRKIDQNWILISDLALYESLEDNLMFVLKQNEVTLMFTCKRLPRFNLIEDILDPKRNKFVLKLNSETTV</sequence>
<gene>
    <name evidence="9" type="ORF">BpHYR1_034261</name>
</gene>
<evidence type="ECO:0000313" key="9">
    <source>
        <dbReference type="EMBL" id="RNA18440.1"/>
    </source>
</evidence>
<evidence type="ECO:0000256" key="2">
    <source>
        <dbReference type="ARBA" id="ARBA00022475"/>
    </source>
</evidence>
<evidence type="ECO:0000256" key="8">
    <source>
        <dbReference type="SAM" id="Phobius"/>
    </source>
</evidence>
<dbReference type="AlphaFoldDB" id="A0A3M7R4C5"/>
<dbReference type="InterPro" id="IPR009539">
    <property type="entry name" value="VANGL"/>
</dbReference>
<evidence type="ECO:0000256" key="1">
    <source>
        <dbReference type="ARBA" id="ARBA00004651"/>
    </source>
</evidence>
<dbReference type="OrthoDB" id="8887313at2759"/>
<feature type="transmembrane region" description="Helical" evidence="8">
    <location>
        <begin position="198"/>
        <end position="221"/>
    </location>
</feature>
<comment type="caution">
    <text evidence="9">The sequence shown here is derived from an EMBL/GenBank/DDBJ whole genome shotgun (WGS) entry which is preliminary data.</text>
</comment>
<feature type="region of interest" description="Disordered" evidence="7">
    <location>
        <begin position="324"/>
        <end position="349"/>
    </location>
</feature>
<evidence type="ECO:0000256" key="5">
    <source>
        <dbReference type="ARBA" id="ARBA00023136"/>
    </source>
</evidence>
<name>A0A3M7R4C5_BRAPC</name>
<comment type="similarity">
    <text evidence="6">Belongs to the Vang family.</text>
</comment>
<dbReference type="GO" id="GO:0005886">
    <property type="term" value="C:plasma membrane"/>
    <property type="evidence" value="ECO:0007669"/>
    <property type="project" value="UniProtKB-SubCell"/>
</dbReference>
<protein>
    <submittedName>
        <fullName evidence="9">Vang 2</fullName>
    </submittedName>
</protein>
<organism evidence="9 10">
    <name type="scientific">Brachionus plicatilis</name>
    <name type="common">Marine rotifer</name>
    <name type="synonym">Brachionus muelleri</name>
    <dbReference type="NCBI Taxonomy" id="10195"/>
    <lineage>
        <taxon>Eukaryota</taxon>
        <taxon>Metazoa</taxon>
        <taxon>Spiralia</taxon>
        <taxon>Gnathifera</taxon>
        <taxon>Rotifera</taxon>
        <taxon>Eurotatoria</taxon>
        <taxon>Monogononta</taxon>
        <taxon>Pseudotrocha</taxon>
        <taxon>Ploima</taxon>
        <taxon>Brachionidae</taxon>
        <taxon>Brachionus</taxon>
    </lineage>
</organism>
<dbReference type="STRING" id="10195.A0A3M7R4C5"/>
<dbReference type="Proteomes" id="UP000276133">
    <property type="component" value="Unassembled WGS sequence"/>
</dbReference>
<keyword evidence="10" id="KW-1185">Reference proteome</keyword>
<evidence type="ECO:0000256" key="3">
    <source>
        <dbReference type="ARBA" id="ARBA00022692"/>
    </source>
</evidence>
<reference evidence="9 10" key="1">
    <citation type="journal article" date="2018" name="Sci. Rep.">
        <title>Genomic signatures of local adaptation to the degree of environmental predictability in rotifers.</title>
        <authorList>
            <person name="Franch-Gras L."/>
            <person name="Hahn C."/>
            <person name="Garcia-Roger E.M."/>
            <person name="Carmona M.J."/>
            <person name="Serra M."/>
            <person name="Gomez A."/>
        </authorList>
    </citation>
    <scope>NUCLEOTIDE SEQUENCE [LARGE SCALE GENOMIC DNA]</scope>
    <source>
        <strain evidence="9">HYR1</strain>
    </source>
</reference>
<feature type="transmembrane region" description="Helical" evidence="8">
    <location>
        <begin position="123"/>
        <end position="146"/>
    </location>
</feature>
<comment type="subcellular location">
    <subcellularLocation>
        <location evidence="1">Cell membrane</location>
        <topology evidence="1">Multi-pass membrane protein</topology>
    </subcellularLocation>
</comment>
<evidence type="ECO:0000313" key="10">
    <source>
        <dbReference type="Proteomes" id="UP000276133"/>
    </source>
</evidence>
<accession>A0A3M7R4C5</accession>
<dbReference type="EMBL" id="REGN01004241">
    <property type="protein sequence ID" value="RNA18440.1"/>
    <property type="molecule type" value="Genomic_DNA"/>
</dbReference>
<keyword evidence="4 8" id="KW-1133">Transmembrane helix</keyword>
<feature type="transmembrane region" description="Helical" evidence="8">
    <location>
        <begin position="241"/>
        <end position="258"/>
    </location>
</feature>
<evidence type="ECO:0000256" key="7">
    <source>
        <dbReference type="SAM" id="MobiDB-lite"/>
    </source>
</evidence>